<sequence length="69" mass="7272">MVCMQWSARICSLPLALLALAAATAHGVALTDQVRGHADHASALSAHGVWNQNLLATMQRFFAENGANA</sequence>
<organism evidence="2 3">
    <name type="scientific">Corynebacterium hadale</name>
    <dbReference type="NCBI Taxonomy" id="2026255"/>
    <lineage>
        <taxon>Bacteria</taxon>
        <taxon>Bacillati</taxon>
        <taxon>Actinomycetota</taxon>
        <taxon>Actinomycetes</taxon>
        <taxon>Mycobacteriales</taxon>
        <taxon>Corynebacteriaceae</taxon>
        <taxon>Corynebacterium</taxon>
    </lineage>
</organism>
<dbReference type="Proteomes" id="UP000218041">
    <property type="component" value="Unassembled WGS sequence"/>
</dbReference>
<name>A0AB36RLD4_9CORY</name>
<protein>
    <submittedName>
        <fullName evidence="2">Uncharacterized protein</fullName>
    </submittedName>
</protein>
<dbReference type="EMBL" id="NSGP01000003">
    <property type="protein sequence ID" value="PAT11161.1"/>
    <property type="molecule type" value="Genomic_DNA"/>
</dbReference>
<gene>
    <name evidence="2" type="ORF">CKJ80_03145</name>
</gene>
<comment type="caution">
    <text evidence="2">The sequence shown here is derived from an EMBL/GenBank/DDBJ whole genome shotgun (WGS) entry which is preliminary data.</text>
</comment>
<evidence type="ECO:0000313" key="3">
    <source>
        <dbReference type="Proteomes" id="UP000218041"/>
    </source>
</evidence>
<accession>A0AB36RLD4</accession>
<feature type="chain" id="PRO_5044256404" evidence="1">
    <location>
        <begin position="22"/>
        <end position="69"/>
    </location>
</feature>
<proteinExistence type="predicted"/>
<keyword evidence="1" id="KW-0732">Signal</keyword>
<feature type="signal peptide" evidence="1">
    <location>
        <begin position="1"/>
        <end position="21"/>
    </location>
</feature>
<evidence type="ECO:0000256" key="1">
    <source>
        <dbReference type="SAM" id="SignalP"/>
    </source>
</evidence>
<dbReference type="AlphaFoldDB" id="A0AB36RLD4"/>
<reference evidence="2 3" key="1">
    <citation type="submission" date="2017-08" db="EMBL/GenBank/DDBJ databases">
        <title>Whole genome sequences of 6 clinical strains closest to Corynebacterium imitans.</title>
        <authorList>
            <person name="Bernier A.-M."/>
            <person name="Burdz T."/>
            <person name="Bernard K."/>
        </authorList>
    </citation>
    <scope>NUCLEOTIDE SEQUENCE [LARGE SCALE GENOMIC DNA]</scope>
    <source>
        <strain evidence="2 3">NML92-0415</strain>
    </source>
</reference>
<evidence type="ECO:0000313" key="2">
    <source>
        <dbReference type="EMBL" id="PAT11161.1"/>
    </source>
</evidence>